<feature type="region of interest" description="Disordered" evidence="1">
    <location>
        <begin position="19"/>
        <end position="41"/>
    </location>
</feature>
<name>A0ABQ4J6K7_9ACTN</name>
<evidence type="ECO:0000256" key="1">
    <source>
        <dbReference type="SAM" id="MobiDB-lite"/>
    </source>
</evidence>
<comment type="caution">
    <text evidence="2">The sequence shown here is derived from an EMBL/GenBank/DDBJ whole genome shotgun (WGS) entry which is preliminary data.</text>
</comment>
<protein>
    <submittedName>
        <fullName evidence="2">Uncharacterized protein</fullName>
    </submittedName>
</protein>
<keyword evidence="3" id="KW-1185">Reference proteome</keyword>
<accession>A0ABQ4J6K7</accession>
<sequence length="81" mass="9145">MRAQSRNHGTTVSRLVRRWMRSNRPPAPNTASHRRAKSRLGRRSRCLGALLVEASADLADLNGTAMPANLHDRFLIWARGR</sequence>
<evidence type="ECO:0000313" key="2">
    <source>
        <dbReference type="EMBL" id="GIJ25668.1"/>
    </source>
</evidence>
<feature type="compositionally biased region" description="Basic residues" evidence="1">
    <location>
        <begin position="32"/>
        <end position="41"/>
    </location>
</feature>
<gene>
    <name evidence="2" type="ORF">Vqi01_08300</name>
</gene>
<evidence type="ECO:0000313" key="3">
    <source>
        <dbReference type="Proteomes" id="UP000653076"/>
    </source>
</evidence>
<dbReference type="EMBL" id="BOPC01000011">
    <property type="protein sequence ID" value="GIJ25668.1"/>
    <property type="molecule type" value="Genomic_DNA"/>
</dbReference>
<proteinExistence type="predicted"/>
<reference evidence="2 3" key="1">
    <citation type="submission" date="2021-01" db="EMBL/GenBank/DDBJ databases">
        <title>Whole genome shotgun sequence of Verrucosispora qiuiae NBRC 106684.</title>
        <authorList>
            <person name="Komaki H."/>
            <person name="Tamura T."/>
        </authorList>
    </citation>
    <scope>NUCLEOTIDE SEQUENCE [LARGE SCALE GENOMIC DNA]</scope>
    <source>
        <strain evidence="2 3">NBRC 106684</strain>
    </source>
</reference>
<dbReference type="Proteomes" id="UP000653076">
    <property type="component" value="Unassembled WGS sequence"/>
</dbReference>
<organism evidence="2 3">
    <name type="scientific">Micromonospora qiuiae</name>
    <dbReference type="NCBI Taxonomy" id="502268"/>
    <lineage>
        <taxon>Bacteria</taxon>
        <taxon>Bacillati</taxon>
        <taxon>Actinomycetota</taxon>
        <taxon>Actinomycetes</taxon>
        <taxon>Micromonosporales</taxon>
        <taxon>Micromonosporaceae</taxon>
        <taxon>Micromonospora</taxon>
    </lineage>
</organism>